<organism evidence="2 3">
    <name type="scientific">Microbacterium caowuchunii</name>
    <dbReference type="NCBI Taxonomy" id="2614638"/>
    <lineage>
        <taxon>Bacteria</taxon>
        <taxon>Bacillati</taxon>
        <taxon>Actinomycetota</taxon>
        <taxon>Actinomycetes</taxon>
        <taxon>Micrococcales</taxon>
        <taxon>Microbacteriaceae</taxon>
        <taxon>Microbacterium</taxon>
    </lineage>
</organism>
<evidence type="ECO:0000313" key="2">
    <source>
        <dbReference type="EMBL" id="KAA9134873.1"/>
    </source>
</evidence>
<proteinExistence type="predicted"/>
<dbReference type="EMBL" id="VYUY01000006">
    <property type="protein sequence ID" value="KAA9134873.1"/>
    <property type="molecule type" value="Genomic_DNA"/>
</dbReference>
<keyword evidence="1" id="KW-0812">Transmembrane</keyword>
<dbReference type="Proteomes" id="UP000326838">
    <property type="component" value="Unassembled WGS sequence"/>
</dbReference>
<gene>
    <name evidence="2" type="ORF">F6B40_04035</name>
</gene>
<dbReference type="RefSeq" id="WP_150892229.1">
    <property type="nucleotide sequence ID" value="NZ_VYUY01000006.1"/>
</dbReference>
<feature type="transmembrane region" description="Helical" evidence="1">
    <location>
        <begin position="113"/>
        <end position="136"/>
    </location>
</feature>
<keyword evidence="1" id="KW-1133">Transmembrane helix</keyword>
<keyword evidence="1" id="KW-0472">Membrane</keyword>
<evidence type="ECO:0000256" key="1">
    <source>
        <dbReference type="SAM" id="Phobius"/>
    </source>
</evidence>
<protein>
    <submittedName>
        <fullName evidence="2">Uncharacterized protein</fullName>
    </submittedName>
</protein>
<name>A0A5N0TIB3_9MICO</name>
<dbReference type="AlphaFoldDB" id="A0A5N0TIB3"/>
<reference evidence="3" key="1">
    <citation type="submission" date="2019-09" db="EMBL/GenBank/DDBJ databases">
        <title>Mumia zhuanghuii sp. nov. isolated from the intestinal contents of plateau pika (Ochotona curzoniae) in the Qinghai-Tibet plateau of China.</title>
        <authorList>
            <person name="Tian Z."/>
        </authorList>
    </citation>
    <scope>NUCLEOTIDE SEQUENCE [LARGE SCALE GENOMIC DNA]</scope>
    <source>
        <strain evidence="3">L-033</strain>
    </source>
</reference>
<evidence type="ECO:0000313" key="3">
    <source>
        <dbReference type="Proteomes" id="UP000326838"/>
    </source>
</evidence>
<accession>A0A5N0TIB3</accession>
<feature type="transmembrane region" description="Helical" evidence="1">
    <location>
        <begin position="84"/>
        <end position="101"/>
    </location>
</feature>
<keyword evidence="3" id="KW-1185">Reference proteome</keyword>
<sequence length="169" mass="17391">MSAPHDVAVASPGVSLPGAAVIARIRRLISVTVGAGVLYCVFLAGSKGGCAGGITGDGGFLDANGDLTDLAPSCVSMSLRPSPLMLLVLAGMVLFALRRVLRRAGDEATAIRILERTALAVVLVAAVSVLIAQVWFGLIPMYGIGDSGTYIWPFPFATVDFVTSPMTPS</sequence>
<comment type="caution">
    <text evidence="2">The sequence shown here is derived from an EMBL/GenBank/DDBJ whole genome shotgun (WGS) entry which is preliminary data.</text>
</comment>